<dbReference type="SUPFAM" id="SSF52540">
    <property type="entry name" value="P-loop containing nucleoside triphosphate hydrolases"/>
    <property type="match status" value="1"/>
</dbReference>
<dbReference type="InterPro" id="IPR004088">
    <property type="entry name" value="KH_dom_type_1"/>
</dbReference>
<evidence type="ECO:0000313" key="6">
    <source>
        <dbReference type="Proteomes" id="UP001159405"/>
    </source>
</evidence>
<dbReference type="CDD" id="cd00105">
    <property type="entry name" value="KH-I"/>
    <property type="match status" value="1"/>
</dbReference>
<evidence type="ECO:0000256" key="3">
    <source>
        <dbReference type="SAM" id="MobiDB-lite"/>
    </source>
</evidence>
<keyword evidence="6" id="KW-1185">Reference proteome</keyword>
<proteinExistence type="predicted"/>
<dbReference type="PANTHER" id="PTHR47508:SF1">
    <property type="entry name" value="NON-SPECIFIC SERINE_THREONINE PROTEIN KINASE"/>
    <property type="match status" value="1"/>
</dbReference>
<feature type="region of interest" description="Disordered" evidence="3">
    <location>
        <begin position="1"/>
        <end position="25"/>
    </location>
</feature>
<dbReference type="PROSITE" id="PS50084">
    <property type="entry name" value="KH_TYPE_1"/>
    <property type="match status" value="3"/>
</dbReference>
<evidence type="ECO:0000256" key="1">
    <source>
        <dbReference type="ARBA" id="ARBA00022737"/>
    </source>
</evidence>
<feature type="compositionally biased region" description="Acidic residues" evidence="3">
    <location>
        <begin position="772"/>
        <end position="781"/>
    </location>
</feature>
<dbReference type="InterPro" id="IPR036388">
    <property type="entry name" value="WH-like_DNA-bd_sf"/>
</dbReference>
<dbReference type="SUPFAM" id="SSF54791">
    <property type="entry name" value="Eukaryotic type KH-domain (KH-domain type I)"/>
    <property type="match status" value="3"/>
</dbReference>
<dbReference type="InterPro" id="IPR036612">
    <property type="entry name" value="KH_dom_type_1_sf"/>
</dbReference>
<dbReference type="Gene3D" id="3.40.50.300">
    <property type="entry name" value="P-loop containing nucleotide triphosphate hydrolases"/>
    <property type="match status" value="1"/>
</dbReference>
<dbReference type="InterPro" id="IPR004087">
    <property type="entry name" value="KH_dom"/>
</dbReference>
<dbReference type="Gene3D" id="1.10.10.10">
    <property type="entry name" value="Winged helix-like DNA-binding domain superfamily/Winged helix DNA-binding domain"/>
    <property type="match status" value="1"/>
</dbReference>
<sequence>MGSSRESYNYRRRSRDGREGTAYNRLQHNEAATETEFVKVRKDLKGYVIGKDGCSIKEIMKSSGALITSPGRNDEGFFVRGDAGQRKCAKRLILEKAHELQVKKSEIAPTFELVEIPSECKGFVIGRGGENLRQISSQTGANLIRKDGNVYLASGTEEQRQRAKKCIIEMVRRKSEENAPPGEFVDIPSAFKGLIMGKGGDNLSFISTKTGAKLIRKDGEVYIVSGTDEQKEQARLHIKVAIAGARLRGLENEFAKPRVYIDSWNLPEDCEVKLKKLVKEDRMVHPGWDKQFRLIPSDHNEPQVSNSTEDPPYLSQLAGDALESLKKIKEQMTTEEYLKADMWCHFGRAIIRGPDEEEAEEGEWTIEDVRKRFQIDNGESLWRTSLKEGVDLDENILEKISDYESTREEYVDYVARYDLAFLTPRGNEIRFKVWITRNNTDKKLEDIPIPYSDVKNILEEIHFKDEATRLRCRGWLVLPSRKYLQADILFPGCEFDCRLTIRGRMESAIPADYAPKESTQALSEYLSRLTLTEENGLEICVPERDPPEGFHLIHKRRSERSLYEIYPGFAVIFSKESSWRSDISTEDSRESTDVHLHCEEWDLALSRGVPWEPEAIVRKLPEFLEFVMEVQGHVFYEMNMVELRKTTPPEILARGPSALEAYKKALEGGKTSVKRVPIMLIGQDRAGKTSLKKSLKGICFDPNEDSTVGIEVDPSYFSVSTETWKTGEKTQDEDLDTMISFDYHMALTMTEQIVASLKETGKNTEIATNAEESQDSIDIETNDVPGEHHYAEQPTSSEHIQTSENTAPTPRQNISHVSHPTEKKNEDLNFPSSVVPEEVATVAESFLRGDLNDGREDIYSTFWDFAGQSVYYVTHPLFLTRRAIYCLVYDLSLNPEGIAKPVVKQGVYKEVLENCGLKTNLDYLDFWMMSVASLTSCQSDASPQSDHLPETLPPVLLVCTHADTPYDGRNPKKVAHEIFGFLKNKPYGGQLHDVFVVDNTSLKVNNSECPEIVRLRQEVLAVAKILPHIDEVIPVKWLKFEKVLKVAKEKAYKCINLETARVLGRNACNIVDDGEFNTSLDYLHDLRSIIHFKDTEELNKMVVLNPRWLIDVFKKVITIKPHDARENNYLKLWCKLERNGILDEKLLEHVWGRLFNKKETCDSLIEIMNKFCLLCPWPSDPLNGKSYLVPSMLKLPPPAKMSQLIASAKFPSLFIKFENGQVPLGFFPRLVIQFFQWGKEKLWKPGNPHLFRNFARFFTITDDYSVILICHSSTVEIVVHGGNCSLGSAESVSSQLSQSEDLHPEDTAGLTCCRAVSEQLGLMLECMRNEFFWLRSMKYEMTVTCTVCCKRGAVEYCQAHNIQYCKEEQCLHFLTLAELFRSKKDLVCSRSAFANNSSIQVMQFAPWFPSEEQYVHGEPDERLVWNDEGNGEKSVALPEDVLKSLISRSCDSKEVVSQFKEALQLDESALKKPDIQTKRKIRCLARQAKCSDRSDVIKQLRDITPAGTTGPLMKDSLDVRKIPHSLAEKLTIALCGGDEWKLVAERLGLDQEKIRFLDKRTLNPADILIGYIANQRHLTVADLYEVLCDCELPVIADTL</sequence>
<dbReference type="Proteomes" id="UP001159405">
    <property type="component" value="Unassembled WGS sequence"/>
</dbReference>
<accession>A0ABN8QDV7</accession>
<evidence type="ECO:0000259" key="4">
    <source>
        <dbReference type="PROSITE" id="PS50017"/>
    </source>
</evidence>
<evidence type="ECO:0000256" key="2">
    <source>
        <dbReference type="PROSITE-ProRule" id="PRU00117"/>
    </source>
</evidence>
<feature type="compositionally biased region" description="Polar residues" evidence="3">
    <location>
        <begin position="793"/>
        <end position="818"/>
    </location>
</feature>
<dbReference type="Gene3D" id="1.10.533.10">
    <property type="entry name" value="Death Domain, Fas"/>
    <property type="match status" value="1"/>
</dbReference>
<feature type="domain" description="Death" evidence="4">
    <location>
        <begin position="1537"/>
        <end position="1599"/>
    </location>
</feature>
<dbReference type="Gene3D" id="3.30.1370.10">
    <property type="entry name" value="K Homology domain, type 1"/>
    <property type="match status" value="3"/>
</dbReference>
<protein>
    <recommendedName>
        <fullName evidence="4">Death domain-containing protein</fullName>
    </recommendedName>
</protein>
<gene>
    <name evidence="5" type="ORF">PLOB_00003799</name>
</gene>
<evidence type="ECO:0000313" key="5">
    <source>
        <dbReference type="EMBL" id="CAH3159812.1"/>
    </source>
</evidence>
<organism evidence="5 6">
    <name type="scientific">Porites lobata</name>
    <dbReference type="NCBI Taxonomy" id="104759"/>
    <lineage>
        <taxon>Eukaryota</taxon>
        <taxon>Metazoa</taxon>
        <taxon>Cnidaria</taxon>
        <taxon>Anthozoa</taxon>
        <taxon>Hexacorallia</taxon>
        <taxon>Scleractinia</taxon>
        <taxon>Fungiina</taxon>
        <taxon>Poritidae</taxon>
        <taxon>Porites</taxon>
    </lineage>
</organism>
<dbReference type="Pfam" id="PF16095">
    <property type="entry name" value="COR-A"/>
    <property type="match status" value="1"/>
</dbReference>
<dbReference type="CDD" id="cd02393">
    <property type="entry name" value="KH-I_PNPase"/>
    <property type="match status" value="1"/>
</dbReference>
<name>A0ABN8QDV7_9CNID</name>
<dbReference type="InterPro" id="IPR027417">
    <property type="entry name" value="P-loop_NTPase"/>
</dbReference>
<feature type="region of interest" description="Disordered" evidence="3">
    <location>
        <begin position="767"/>
        <end position="829"/>
    </location>
</feature>
<dbReference type="Pfam" id="PF00013">
    <property type="entry name" value="KH_1"/>
    <property type="match status" value="3"/>
</dbReference>
<keyword evidence="1" id="KW-0677">Repeat</keyword>
<dbReference type="InterPro" id="IPR000488">
    <property type="entry name" value="Death_dom"/>
</dbReference>
<reference evidence="5 6" key="1">
    <citation type="submission" date="2022-05" db="EMBL/GenBank/DDBJ databases">
        <authorList>
            <consortium name="Genoscope - CEA"/>
            <person name="William W."/>
        </authorList>
    </citation>
    <scope>NUCLEOTIDE SEQUENCE [LARGE SCALE GENOMIC DNA]</scope>
</reference>
<dbReference type="PROSITE" id="PS50017">
    <property type="entry name" value="DEATH_DOMAIN"/>
    <property type="match status" value="1"/>
</dbReference>
<keyword evidence="2" id="KW-0694">RNA-binding</keyword>
<dbReference type="InterPro" id="IPR011029">
    <property type="entry name" value="DEATH-like_dom_sf"/>
</dbReference>
<dbReference type="InterPro" id="IPR032171">
    <property type="entry name" value="COR-A"/>
</dbReference>
<comment type="caution">
    <text evidence="5">The sequence shown here is derived from an EMBL/GenBank/DDBJ whole genome shotgun (WGS) entry which is preliminary data.</text>
</comment>
<dbReference type="EMBL" id="CALNXK010000114">
    <property type="protein sequence ID" value="CAH3159812.1"/>
    <property type="molecule type" value="Genomic_DNA"/>
</dbReference>
<dbReference type="PANTHER" id="PTHR47508">
    <property type="entry name" value="SAM DOMAIN-CONTAINING PROTEIN-RELATED"/>
    <property type="match status" value="1"/>
</dbReference>
<dbReference type="SUPFAM" id="SSF47986">
    <property type="entry name" value="DEATH domain"/>
    <property type="match status" value="1"/>
</dbReference>
<dbReference type="SMART" id="SM00322">
    <property type="entry name" value="KH"/>
    <property type="match status" value="3"/>
</dbReference>